<gene>
    <name evidence="1" type="ORF">AYI68_g6306</name>
</gene>
<reference evidence="1 2" key="1">
    <citation type="journal article" date="2016" name="Mol. Biol. Evol.">
        <title>Genome-Wide Survey of Gut Fungi (Harpellales) Reveals the First Horizontally Transferred Ubiquitin Gene from a Mosquito Host.</title>
        <authorList>
            <person name="Wang Y."/>
            <person name="White M.M."/>
            <person name="Kvist S."/>
            <person name="Moncalvo J.M."/>
        </authorList>
    </citation>
    <scope>NUCLEOTIDE SEQUENCE [LARGE SCALE GENOMIC DNA]</scope>
    <source>
        <strain evidence="1 2">ALG-7-W6</strain>
    </source>
</reference>
<protein>
    <submittedName>
        <fullName evidence="1">Uncharacterized protein</fullName>
    </submittedName>
</protein>
<proteinExistence type="predicted"/>
<organism evidence="1 2">
    <name type="scientific">Smittium mucronatum</name>
    <dbReference type="NCBI Taxonomy" id="133383"/>
    <lineage>
        <taxon>Eukaryota</taxon>
        <taxon>Fungi</taxon>
        <taxon>Fungi incertae sedis</taxon>
        <taxon>Zoopagomycota</taxon>
        <taxon>Kickxellomycotina</taxon>
        <taxon>Harpellomycetes</taxon>
        <taxon>Harpellales</taxon>
        <taxon>Legeriomycetaceae</taxon>
        <taxon>Smittium</taxon>
    </lineage>
</organism>
<evidence type="ECO:0000313" key="1">
    <source>
        <dbReference type="EMBL" id="OLY79619.1"/>
    </source>
</evidence>
<accession>A0A1R0GRW0</accession>
<sequence>MIRKANDSTGNSRNAIKWESLLVTDCNYFPECDTSIKWSDITMALSDTPNNKASGSDGIPSEVWKLVVSEKIPESKMAKIIFKIINIMYDSGEIPINMDTSIVLP</sequence>
<feature type="non-terminal residue" evidence="1">
    <location>
        <position position="105"/>
    </location>
</feature>
<dbReference type="Proteomes" id="UP000187455">
    <property type="component" value="Unassembled WGS sequence"/>
</dbReference>
<dbReference type="OrthoDB" id="3067660at2759"/>
<dbReference type="AlphaFoldDB" id="A0A1R0GRW0"/>
<keyword evidence="2" id="KW-1185">Reference proteome</keyword>
<dbReference type="EMBL" id="LSSL01004238">
    <property type="protein sequence ID" value="OLY79619.1"/>
    <property type="molecule type" value="Genomic_DNA"/>
</dbReference>
<name>A0A1R0GRW0_9FUNG</name>
<evidence type="ECO:0000313" key="2">
    <source>
        <dbReference type="Proteomes" id="UP000187455"/>
    </source>
</evidence>
<comment type="caution">
    <text evidence="1">The sequence shown here is derived from an EMBL/GenBank/DDBJ whole genome shotgun (WGS) entry which is preliminary data.</text>
</comment>